<accession>A0A0S4JUQ9</accession>
<dbReference type="SUPFAM" id="SSF54909">
    <property type="entry name" value="Dimeric alpha+beta barrel"/>
    <property type="match status" value="1"/>
</dbReference>
<dbReference type="Gene3D" id="3.30.70.100">
    <property type="match status" value="1"/>
</dbReference>
<evidence type="ECO:0000259" key="1">
    <source>
        <dbReference type="PROSITE" id="PS51502"/>
    </source>
</evidence>
<dbReference type="PANTHER" id="PTHR37832:SF1">
    <property type="entry name" value="STRESS-RESPONSE A_B BARREL DOMAIN-CONTAINING PROTEIN"/>
    <property type="match status" value="1"/>
</dbReference>
<dbReference type="InterPro" id="IPR013097">
    <property type="entry name" value="Dabb"/>
</dbReference>
<feature type="domain" description="Stress-response A/B barrel" evidence="1">
    <location>
        <begin position="7"/>
        <end position="105"/>
    </location>
</feature>
<dbReference type="PANTHER" id="PTHR37832">
    <property type="entry name" value="BLL2683 PROTEIN"/>
    <property type="match status" value="1"/>
</dbReference>
<gene>
    <name evidence="2" type="ORF">BSAL_46720</name>
</gene>
<dbReference type="EMBL" id="CYKH01002220">
    <property type="protein sequence ID" value="CUG94145.1"/>
    <property type="molecule type" value="Genomic_DNA"/>
</dbReference>
<dbReference type="VEuPathDB" id="TriTrypDB:BSAL_46720"/>
<dbReference type="Proteomes" id="UP000051952">
    <property type="component" value="Unassembled WGS sequence"/>
</dbReference>
<proteinExistence type="predicted"/>
<sequence>MSKQEPVTHVVIFKLDKNKFRPVHCAQLLAQMRGSIPGMIALKFGPANTQPFGDYTDRSQGYTHVLVSKHVEPAALHHYQDHPLHIALVKYLRSVTVDKPLAIDVTSHL</sequence>
<name>A0A0S4JUQ9_BODSA</name>
<keyword evidence="3" id="KW-1185">Reference proteome</keyword>
<dbReference type="Pfam" id="PF07876">
    <property type="entry name" value="Dabb"/>
    <property type="match status" value="1"/>
</dbReference>
<dbReference type="InterPro" id="IPR011008">
    <property type="entry name" value="Dimeric_a/b-barrel"/>
</dbReference>
<organism evidence="2 3">
    <name type="scientific">Bodo saltans</name>
    <name type="common">Flagellated protozoan</name>
    <dbReference type="NCBI Taxonomy" id="75058"/>
    <lineage>
        <taxon>Eukaryota</taxon>
        <taxon>Discoba</taxon>
        <taxon>Euglenozoa</taxon>
        <taxon>Kinetoplastea</taxon>
        <taxon>Metakinetoplastina</taxon>
        <taxon>Eubodonida</taxon>
        <taxon>Bodonidae</taxon>
        <taxon>Bodo</taxon>
    </lineage>
</organism>
<dbReference type="AlphaFoldDB" id="A0A0S4JUQ9"/>
<evidence type="ECO:0000313" key="3">
    <source>
        <dbReference type="Proteomes" id="UP000051952"/>
    </source>
</evidence>
<dbReference type="SMART" id="SM00886">
    <property type="entry name" value="Dabb"/>
    <property type="match status" value="1"/>
</dbReference>
<dbReference type="OrthoDB" id="42919at2759"/>
<evidence type="ECO:0000313" key="2">
    <source>
        <dbReference type="EMBL" id="CUG94145.1"/>
    </source>
</evidence>
<protein>
    <recommendedName>
        <fullName evidence="1">Stress-response A/B barrel domain-containing protein</fullName>
    </recommendedName>
</protein>
<dbReference type="PROSITE" id="PS51502">
    <property type="entry name" value="S_R_A_B_BARREL"/>
    <property type="match status" value="1"/>
</dbReference>
<reference evidence="3" key="1">
    <citation type="submission" date="2015-09" db="EMBL/GenBank/DDBJ databases">
        <authorList>
            <consortium name="Pathogen Informatics"/>
        </authorList>
    </citation>
    <scope>NUCLEOTIDE SEQUENCE [LARGE SCALE GENOMIC DNA]</scope>
    <source>
        <strain evidence="3">Lake Konstanz</strain>
    </source>
</reference>
<dbReference type="OMA" id="FRPVHCA"/>